<dbReference type="Pfam" id="PF10018">
    <property type="entry name" value="Med4"/>
    <property type="match status" value="1"/>
</dbReference>
<dbReference type="EMBL" id="LFZN01000057">
    <property type="protein sequence ID" value="KXT01289.1"/>
    <property type="molecule type" value="Genomic_DNA"/>
</dbReference>
<accession>A0A139HG02</accession>
<feature type="region of interest" description="Disordered" evidence="8">
    <location>
        <begin position="697"/>
        <end position="755"/>
    </location>
</feature>
<dbReference type="OrthoDB" id="1046782at2759"/>
<dbReference type="GO" id="GO:0006629">
    <property type="term" value="P:lipid metabolic process"/>
    <property type="evidence" value="ECO:0007669"/>
    <property type="project" value="InterPro"/>
</dbReference>
<dbReference type="AlphaFoldDB" id="A0A139HG02"/>
<evidence type="ECO:0000313" key="9">
    <source>
        <dbReference type="EMBL" id="KXT01289.1"/>
    </source>
</evidence>
<feature type="region of interest" description="Disordered" evidence="8">
    <location>
        <begin position="605"/>
        <end position="681"/>
    </location>
</feature>
<evidence type="ECO:0000256" key="5">
    <source>
        <dbReference type="ARBA" id="ARBA00023163"/>
    </source>
</evidence>
<dbReference type="Proteomes" id="UP000070133">
    <property type="component" value="Unassembled WGS sequence"/>
</dbReference>
<dbReference type="GO" id="GO:0008081">
    <property type="term" value="F:phosphoric diester hydrolase activity"/>
    <property type="evidence" value="ECO:0007669"/>
    <property type="project" value="InterPro"/>
</dbReference>
<dbReference type="GO" id="GO:0006357">
    <property type="term" value="P:regulation of transcription by RNA polymerase II"/>
    <property type="evidence" value="ECO:0007669"/>
    <property type="project" value="InterPro"/>
</dbReference>
<comment type="caution">
    <text evidence="9">The sequence shown here is derived from an EMBL/GenBank/DDBJ whole genome shotgun (WGS) entry which is preliminary data.</text>
</comment>
<feature type="compositionally biased region" description="Basic and acidic residues" evidence="8">
    <location>
        <begin position="710"/>
        <end position="737"/>
    </location>
</feature>
<sequence>MSPTCRPSCSHAPLLLFLFTMLAILLITLVAIAGLADPGLVLAFVSPSPRKEESSDKHSASILPYFALQKVLKEASPIYGTTAVNYGAESDTATWMSAYHDETLLVHMNIPGTHHAASWNHASAAQDSLEYINHLANLSAVRPDFYRCQARSIAVMLDAGIRVFDLRYALDVTRTNLVFWHGDALQSETASVDDVLYSLYNWLEWHKSEAILLSFQYEAGGNDAVTQAMLYATLTSPAARQYMVQARGDLGTLGQARGKITLLRRFDLDLLPPVYENSIPGVHFPPNNWTDNGPDMALIYNKTTGATAYIEDYYQPLTPNNSTAETNIRWKVNATEAHLRKAAWGDHPDSLYWTFASSTNTGHNPPITPVIQALGNGSKSTPDGGVNDQLLPFFQSMRGERLGIVMFDFYDDVVELVPTFLGLLAPDESVRFSGKHICCANFESRSRCRCFLLHNNPCFQIDSASASSSNQIIDTLTVLKTHKMFAQFQTSYSGIETSLQKLTDSIAAYNPSVRDAEELLAADEAVNKNIEQLVTHQQNHQRLASLRATADALDATIQNTIRLLADTRRDIQSIPSVDSEDRREVGVEELLQYAKFIAPTTVAPTFRKPLPDEDEQMPKKKEGATEVGANGIVTPVDVDTNPAYTKSGQDKKEAEPAAPPPPPPPPLPAYDFVPWPDHGKITAGALGDIQRMLDAGQDPAAVLSAEEQAEVDRKRKEQEAEERKRAEELERQQRDAFGDYSSGRRGTVVFNPDDL</sequence>
<keyword evidence="4" id="KW-0805">Transcription regulation</keyword>
<organism evidence="9 10">
    <name type="scientific">Pseudocercospora eumusae</name>
    <dbReference type="NCBI Taxonomy" id="321146"/>
    <lineage>
        <taxon>Eukaryota</taxon>
        <taxon>Fungi</taxon>
        <taxon>Dikarya</taxon>
        <taxon>Ascomycota</taxon>
        <taxon>Pezizomycotina</taxon>
        <taxon>Dothideomycetes</taxon>
        <taxon>Dothideomycetidae</taxon>
        <taxon>Mycosphaerellales</taxon>
        <taxon>Mycosphaerellaceae</taxon>
        <taxon>Pseudocercospora</taxon>
    </lineage>
</organism>
<dbReference type="GO" id="GO:0016592">
    <property type="term" value="C:mediator complex"/>
    <property type="evidence" value="ECO:0007669"/>
    <property type="project" value="InterPro"/>
</dbReference>
<comment type="similarity">
    <text evidence="2">Belongs to the Mediator complex subunit 4 family.</text>
</comment>
<comment type="subcellular location">
    <subcellularLocation>
        <location evidence="1">Nucleus</location>
    </subcellularLocation>
</comment>
<dbReference type="SUPFAM" id="SSF51695">
    <property type="entry name" value="PLC-like phosphodiesterases"/>
    <property type="match status" value="1"/>
</dbReference>
<proteinExistence type="inferred from homology"/>
<evidence type="ECO:0000313" key="10">
    <source>
        <dbReference type="Proteomes" id="UP000070133"/>
    </source>
</evidence>
<name>A0A139HG02_9PEZI</name>
<evidence type="ECO:0000256" key="7">
    <source>
        <dbReference type="ARBA" id="ARBA00031257"/>
    </source>
</evidence>
<dbReference type="GO" id="GO:0003712">
    <property type="term" value="F:transcription coregulator activity"/>
    <property type="evidence" value="ECO:0007669"/>
    <property type="project" value="InterPro"/>
</dbReference>
<dbReference type="PANTHER" id="PTHR13593">
    <property type="match status" value="1"/>
</dbReference>
<evidence type="ECO:0000256" key="6">
    <source>
        <dbReference type="ARBA" id="ARBA00023242"/>
    </source>
</evidence>
<keyword evidence="6" id="KW-0539">Nucleus</keyword>
<dbReference type="InterPro" id="IPR051057">
    <property type="entry name" value="PI-PLC_domain"/>
</dbReference>
<dbReference type="InterPro" id="IPR017946">
    <property type="entry name" value="PLC-like_Pdiesterase_TIM-brl"/>
</dbReference>
<evidence type="ECO:0000256" key="1">
    <source>
        <dbReference type="ARBA" id="ARBA00004123"/>
    </source>
</evidence>
<keyword evidence="5" id="KW-0804">Transcription</keyword>
<protein>
    <recommendedName>
        <fullName evidence="3">Mediator of RNA polymerase II transcription subunit 4</fullName>
    </recommendedName>
    <alternativeName>
        <fullName evidence="7">Mediator complex subunit 4</fullName>
    </alternativeName>
</protein>
<dbReference type="Gene3D" id="3.20.20.190">
    <property type="entry name" value="Phosphatidylinositol (PI) phosphodiesterase"/>
    <property type="match status" value="1"/>
</dbReference>
<reference evidence="9 10" key="1">
    <citation type="submission" date="2015-07" db="EMBL/GenBank/DDBJ databases">
        <title>Comparative genomics of the Sigatoka disease complex on banana suggests a link between parallel evolutionary changes in Pseudocercospora fijiensis and Pseudocercospora eumusae and increased virulence on the banana host.</title>
        <authorList>
            <person name="Chang T.-C."/>
            <person name="Salvucci A."/>
            <person name="Crous P.W."/>
            <person name="Stergiopoulos I."/>
        </authorList>
    </citation>
    <scope>NUCLEOTIDE SEQUENCE [LARGE SCALE GENOMIC DNA]</scope>
    <source>
        <strain evidence="9 10">CBS 114824</strain>
    </source>
</reference>
<evidence type="ECO:0000256" key="3">
    <source>
        <dbReference type="ARBA" id="ARBA00020629"/>
    </source>
</evidence>
<feature type="compositionally biased region" description="Pro residues" evidence="8">
    <location>
        <begin position="657"/>
        <end position="668"/>
    </location>
</feature>
<evidence type="ECO:0000256" key="2">
    <source>
        <dbReference type="ARBA" id="ARBA00009626"/>
    </source>
</evidence>
<keyword evidence="10" id="KW-1185">Reference proteome</keyword>
<gene>
    <name evidence="9" type="ORF">AC578_2686</name>
</gene>
<evidence type="ECO:0000256" key="4">
    <source>
        <dbReference type="ARBA" id="ARBA00023015"/>
    </source>
</evidence>
<evidence type="ECO:0000256" key="8">
    <source>
        <dbReference type="SAM" id="MobiDB-lite"/>
    </source>
</evidence>
<dbReference type="InterPro" id="IPR019258">
    <property type="entry name" value="Mediator_Med4"/>
</dbReference>
<dbReference type="PANTHER" id="PTHR13593:SF116">
    <property type="entry name" value="PLC-LIKE PHOSPHODIESTERASE"/>
    <property type="match status" value="1"/>
</dbReference>
<dbReference type="STRING" id="321146.A0A139HG02"/>